<reference evidence="3 4" key="1">
    <citation type="submission" date="2020-05" db="EMBL/GenBank/DDBJ databases">
        <title>Whole genome shotgun sequence of Streptomyces microflavus NBRC 13062.</title>
        <authorList>
            <person name="Komaki H."/>
            <person name="Tamura T."/>
        </authorList>
    </citation>
    <scope>NUCLEOTIDE SEQUENCE [LARGE SCALE GENOMIC DNA]</scope>
    <source>
        <strain evidence="3 4">NBRC 13062</strain>
    </source>
</reference>
<sequence length="570" mass="61155">MAAIPLTRTHRVLIGIVVAGAVVIAAIGFAGSYAAVRELAEAKGFGQFSLVFPIGIDAGICVLLALDLLLTWMRIPFPLLRQTAWLLTAATIAFNGAASWPDPLGTAMHAVIPVLFVVSVEAARHAVGRIADITADKHMEGVRLTRWLLSPIPTFKLWRRMKLWELRSYEQVIKLEQERLIYQARLQARFGRNWRRKAPVESMMPLRLAKYGVPLAETAPAGLAAAGIEESEHVTVERVDAGSEPVVLSIGRQRVGEWADEAQQPAAAAGEVPVVGEAEAVPKTSEPRTQSAPVLPDLDYRSAVEAFVQQRGAFPDARQFGLFLALYDITDPTTGGPLPEPLLQPVVNEFQLQHSAPEPVTEHLQRETGNEDPLGSRPTEPDPQSEAAPVGERAPGQAGGTSAWFGSDQETPSGGAPHTLEEVESAARDNAPEEHRSLSNSYSNASVGATAGSGGGATAARTGQGRRVVQMRIPDPGDGDQVLAPTRLGDGDDEPAREPTKEETPLHEEKALSGAEIVAARYRELPAQERARSANALAPLLAEGTDYTVGTVRKYLGDIKRTEKQAAAPH</sequence>
<feature type="compositionally biased region" description="Low complexity" evidence="1">
    <location>
        <begin position="458"/>
        <end position="468"/>
    </location>
</feature>
<dbReference type="PANTHER" id="PTHR23242">
    <property type="entry name" value="TRANSCRIPTION FACTOR HOXA13"/>
    <property type="match status" value="1"/>
</dbReference>
<keyword evidence="2" id="KW-1133">Transmembrane helix</keyword>
<name>A0A7J0D570_STRMI</name>
<evidence type="ECO:0000256" key="2">
    <source>
        <dbReference type="SAM" id="Phobius"/>
    </source>
</evidence>
<evidence type="ECO:0008006" key="5">
    <source>
        <dbReference type="Google" id="ProtNLM"/>
    </source>
</evidence>
<comment type="caution">
    <text evidence="3">The sequence shown here is derived from an EMBL/GenBank/DDBJ whole genome shotgun (WGS) entry which is preliminary data.</text>
</comment>
<proteinExistence type="predicted"/>
<feature type="transmembrane region" description="Helical" evidence="2">
    <location>
        <begin position="84"/>
        <end position="101"/>
    </location>
</feature>
<dbReference type="AlphaFoldDB" id="A0A7J0D570"/>
<keyword evidence="2" id="KW-0472">Membrane</keyword>
<organism evidence="3 4">
    <name type="scientific">Streptomyces microflavus</name>
    <name type="common">Streptomyces lipmanii</name>
    <dbReference type="NCBI Taxonomy" id="1919"/>
    <lineage>
        <taxon>Bacteria</taxon>
        <taxon>Bacillati</taxon>
        <taxon>Actinomycetota</taxon>
        <taxon>Actinomycetes</taxon>
        <taxon>Kitasatosporales</taxon>
        <taxon>Streptomycetaceae</taxon>
        <taxon>Streptomyces</taxon>
    </lineage>
</organism>
<feature type="compositionally biased region" description="Basic and acidic residues" evidence="1">
    <location>
        <begin position="360"/>
        <end position="369"/>
    </location>
</feature>
<evidence type="ECO:0000256" key="1">
    <source>
        <dbReference type="SAM" id="MobiDB-lite"/>
    </source>
</evidence>
<feature type="region of interest" description="Disordered" evidence="1">
    <location>
        <begin position="357"/>
        <end position="512"/>
    </location>
</feature>
<keyword evidence="2" id="KW-0812">Transmembrane</keyword>
<dbReference type="PANTHER" id="PTHR23242:SF9">
    <property type="entry name" value="TRANSCRIPTION FACTOR HOXA13"/>
    <property type="match status" value="1"/>
</dbReference>
<accession>A0A7J0D570</accession>
<dbReference type="InterPro" id="IPR021235">
    <property type="entry name" value="DUF2637"/>
</dbReference>
<evidence type="ECO:0000313" key="3">
    <source>
        <dbReference type="EMBL" id="GFN09868.1"/>
    </source>
</evidence>
<feature type="compositionally biased region" description="Basic and acidic residues" evidence="1">
    <location>
        <begin position="494"/>
        <end position="511"/>
    </location>
</feature>
<feature type="compositionally biased region" description="Basic and acidic residues" evidence="1">
    <location>
        <begin position="419"/>
        <end position="437"/>
    </location>
</feature>
<protein>
    <recommendedName>
        <fullName evidence="5">DUF2637 domain-containing protein</fullName>
    </recommendedName>
</protein>
<feature type="transmembrane region" description="Helical" evidence="2">
    <location>
        <begin position="12"/>
        <end position="36"/>
    </location>
</feature>
<feature type="transmembrane region" description="Helical" evidence="2">
    <location>
        <begin position="48"/>
        <end position="72"/>
    </location>
</feature>
<evidence type="ECO:0000313" key="4">
    <source>
        <dbReference type="Proteomes" id="UP000498740"/>
    </source>
</evidence>
<dbReference type="EMBL" id="BLWD01000003">
    <property type="protein sequence ID" value="GFN09868.1"/>
    <property type="molecule type" value="Genomic_DNA"/>
</dbReference>
<dbReference type="Pfam" id="PF10935">
    <property type="entry name" value="DUF2637"/>
    <property type="match status" value="1"/>
</dbReference>
<dbReference type="Proteomes" id="UP000498740">
    <property type="component" value="Unassembled WGS sequence"/>
</dbReference>
<gene>
    <name evidence="3" type="ORF">Smic_84240</name>
</gene>